<gene>
    <name evidence="2" type="ORF">C0Q70_06594</name>
</gene>
<keyword evidence="3" id="KW-1185">Reference proteome</keyword>
<dbReference type="EMBL" id="PZQS01000004">
    <property type="protein sequence ID" value="PVD31182.1"/>
    <property type="molecule type" value="Genomic_DNA"/>
</dbReference>
<feature type="compositionally biased region" description="Polar residues" evidence="1">
    <location>
        <begin position="179"/>
        <end position="197"/>
    </location>
</feature>
<name>A0A2T7PCN7_POMCA</name>
<sequence>MLGQESSVGSRDRQAVCVTSPVEGSRFLPVPSPPPAQSTESLPSPQAPHPGLGIDPQQIASAFVCPHQVNNKLKLTGSHVCTRGGHKQPQDSDPSDSTSVTGPEATSDSTSVTGPEATSDSTSVTGPEATSDSTSVTGPEATSDSTSVTGPEATSDSTSVTGPEATSDSTSVTGPEATSDGTSVTEPEATSVSTSVTGPEATNFKATNLQVSEWYTVTSYGRHGHTAAHR</sequence>
<dbReference type="Proteomes" id="UP000245119">
    <property type="component" value="Linkage Group LG4"/>
</dbReference>
<accession>A0A2T7PCN7</accession>
<evidence type="ECO:0000313" key="3">
    <source>
        <dbReference type="Proteomes" id="UP000245119"/>
    </source>
</evidence>
<feature type="region of interest" description="Disordered" evidence="1">
    <location>
        <begin position="1"/>
        <end position="55"/>
    </location>
</feature>
<comment type="caution">
    <text evidence="2">The sequence shown here is derived from an EMBL/GenBank/DDBJ whole genome shotgun (WGS) entry which is preliminary data.</text>
</comment>
<feature type="compositionally biased region" description="Polar residues" evidence="1">
    <location>
        <begin position="98"/>
        <end position="173"/>
    </location>
</feature>
<dbReference type="AlphaFoldDB" id="A0A2T7PCN7"/>
<evidence type="ECO:0000256" key="1">
    <source>
        <dbReference type="SAM" id="MobiDB-lite"/>
    </source>
</evidence>
<reference evidence="2 3" key="1">
    <citation type="submission" date="2018-04" db="EMBL/GenBank/DDBJ databases">
        <title>The genome of golden apple snail Pomacea canaliculata provides insight into stress tolerance and invasive adaptation.</title>
        <authorList>
            <person name="Liu C."/>
            <person name="Liu B."/>
            <person name="Ren Y."/>
            <person name="Zhang Y."/>
            <person name="Wang H."/>
            <person name="Li S."/>
            <person name="Jiang F."/>
            <person name="Yin L."/>
            <person name="Zhang G."/>
            <person name="Qian W."/>
            <person name="Fan W."/>
        </authorList>
    </citation>
    <scope>NUCLEOTIDE SEQUENCE [LARGE SCALE GENOMIC DNA]</scope>
    <source>
        <strain evidence="2">SZHN2017</strain>
        <tissue evidence="2">Muscle</tissue>
    </source>
</reference>
<organism evidence="2 3">
    <name type="scientific">Pomacea canaliculata</name>
    <name type="common">Golden apple snail</name>
    <dbReference type="NCBI Taxonomy" id="400727"/>
    <lineage>
        <taxon>Eukaryota</taxon>
        <taxon>Metazoa</taxon>
        <taxon>Spiralia</taxon>
        <taxon>Lophotrochozoa</taxon>
        <taxon>Mollusca</taxon>
        <taxon>Gastropoda</taxon>
        <taxon>Caenogastropoda</taxon>
        <taxon>Architaenioglossa</taxon>
        <taxon>Ampullarioidea</taxon>
        <taxon>Ampullariidae</taxon>
        <taxon>Pomacea</taxon>
    </lineage>
</organism>
<proteinExistence type="predicted"/>
<feature type="region of interest" description="Disordered" evidence="1">
    <location>
        <begin position="79"/>
        <end position="204"/>
    </location>
</feature>
<evidence type="ECO:0000313" key="2">
    <source>
        <dbReference type="EMBL" id="PVD31182.1"/>
    </source>
</evidence>
<protein>
    <submittedName>
        <fullName evidence="2">Uncharacterized protein</fullName>
    </submittedName>
</protein>